<proteinExistence type="predicted"/>
<dbReference type="STRING" id="1616788.AR543_10800"/>
<keyword evidence="3" id="KW-1185">Reference proteome</keyword>
<reference evidence="3" key="1">
    <citation type="submission" date="2015-10" db="EMBL/GenBank/DDBJ databases">
        <title>Genome of Paenibacillus bovis sp. nov.</title>
        <authorList>
            <person name="Wu Z."/>
            <person name="Gao C."/>
            <person name="Liu Z."/>
            <person name="Zheng H."/>
        </authorList>
    </citation>
    <scope>NUCLEOTIDE SEQUENCE [LARGE SCALE GENOMIC DNA]</scope>
    <source>
        <strain evidence="3">BD3526</strain>
    </source>
</reference>
<sequence>MYIVQSIVQVPEHKAEELVEVYRNRSRSVDRQPGFVSFQLLQSETTPGELIVHMSWDTKESYMAWVQSSDFKRIHELEKAYPDQELTDIKPAVRRYLVRAE</sequence>
<dbReference type="InterPro" id="IPR050404">
    <property type="entry name" value="Heme-degrading_MO"/>
</dbReference>
<dbReference type="KEGG" id="pbv:AR543_10800"/>
<accession>A0A172ZGC6</accession>
<dbReference type="Pfam" id="PF03992">
    <property type="entry name" value="ABM"/>
    <property type="match status" value="1"/>
</dbReference>
<evidence type="ECO:0000313" key="3">
    <source>
        <dbReference type="Proteomes" id="UP000078148"/>
    </source>
</evidence>
<keyword evidence="2" id="KW-0560">Oxidoreductase</keyword>
<dbReference type="InterPro" id="IPR011008">
    <property type="entry name" value="Dimeric_a/b-barrel"/>
</dbReference>
<dbReference type="Proteomes" id="UP000078148">
    <property type="component" value="Chromosome"/>
</dbReference>
<dbReference type="AlphaFoldDB" id="A0A172ZGC6"/>
<name>A0A172ZGC6_9BACL</name>
<gene>
    <name evidence="2" type="ORF">AR543_10800</name>
</gene>
<dbReference type="PROSITE" id="PS51725">
    <property type="entry name" value="ABM"/>
    <property type="match status" value="1"/>
</dbReference>
<feature type="domain" description="ABM" evidence="1">
    <location>
        <begin position="2"/>
        <end position="90"/>
    </location>
</feature>
<dbReference type="EMBL" id="CP013023">
    <property type="protein sequence ID" value="ANF96442.1"/>
    <property type="molecule type" value="Genomic_DNA"/>
</dbReference>
<reference evidence="2 3" key="2">
    <citation type="journal article" date="2016" name="Int. J. Syst. Evol. Microbiol.">
        <title>Paenibacillus bovis sp. nov., isolated from raw yak (Bos grunniens) milk.</title>
        <authorList>
            <person name="Gao C."/>
            <person name="Han J."/>
            <person name="Liu Z."/>
            <person name="Xu X."/>
            <person name="Hang F."/>
            <person name="Wu Z."/>
        </authorList>
    </citation>
    <scope>NUCLEOTIDE SEQUENCE [LARGE SCALE GENOMIC DNA]</scope>
    <source>
        <strain evidence="2 3">BD3526</strain>
    </source>
</reference>
<dbReference type="Gene3D" id="3.30.70.100">
    <property type="match status" value="1"/>
</dbReference>
<dbReference type="RefSeq" id="WP_060534292.1">
    <property type="nucleotide sequence ID" value="NZ_CP013023.1"/>
</dbReference>
<dbReference type="GO" id="GO:0004497">
    <property type="term" value="F:monooxygenase activity"/>
    <property type="evidence" value="ECO:0007669"/>
    <property type="project" value="UniProtKB-KW"/>
</dbReference>
<keyword evidence="2" id="KW-0503">Monooxygenase</keyword>
<dbReference type="OrthoDB" id="2617048at2"/>
<evidence type="ECO:0000313" key="2">
    <source>
        <dbReference type="EMBL" id="ANF96442.1"/>
    </source>
</evidence>
<dbReference type="PANTHER" id="PTHR34474">
    <property type="entry name" value="SIGNAL TRANSDUCTION PROTEIN TRAP"/>
    <property type="match status" value="1"/>
</dbReference>
<dbReference type="SUPFAM" id="SSF54909">
    <property type="entry name" value="Dimeric alpha+beta barrel"/>
    <property type="match status" value="1"/>
</dbReference>
<evidence type="ECO:0000259" key="1">
    <source>
        <dbReference type="PROSITE" id="PS51725"/>
    </source>
</evidence>
<dbReference type="InterPro" id="IPR007138">
    <property type="entry name" value="ABM_dom"/>
</dbReference>
<organism evidence="2 3">
    <name type="scientific">Paenibacillus bovis</name>
    <dbReference type="NCBI Taxonomy" id="1616788"/>
    <lineage>
        <taxon>Bacteria</taxon>
        <taxon>Bacillati</taxon>
        <taxon>Bacillota</taxon>
        <taxon>Bacilli</taxon>
        <taxon>Bacillales</taxon>
        <taxon>Paenibacillaceae</taxon>
        <taxon>Paenibacillus</taxon>
    </lineage>
</organism>
<dbReference type="PANTHER" id="PTHR34474:SF2">
    <property type="entry name" value="SIGNAL TRANSDUCTION PROTEIN TRAP"/>
    <property type="match status" value="1"/>
</dbReference>
<protein>
    <submittedName>
        <fullName evidence="2">Antibiotic biosynthesis monooxygenase</fullName>
    </submittedName>
</protein>